<dbReference type="AlphaFoldDB" id="A0AAD3DXC8"/>
<feature type="compositionally biased region" description="Polar residues" evidence="1">
    <location>
        <begin position="642"/>
        <end position="653"/>
    </location>
</feature>
<reference evidence="2 3" key="1">
    <citation type="journal article" date="2021" name="Sci. Rep.">
        <title>Genome sequencing of the multicellular alga Astrephomene provides insights into convergent evolution of germ-soma differentiation.</title>
        <authorList>
            <person name="Yamashita S."/>
            <person name="Yamamoto K."/>
            <person name="Matsuzaki R."/>
            <person name="Suzuki S."/>
            <person name="Yamaguchi H."/>
            <person name="Hirooka S."/>
            <person name="Minakuchi Y."/>
            <person name="Miyagishima S."/>
            <person name="Kawachi M."/>
            <person name="Toyoda A."/>
            <person name="Nozaki H."/>
        </authorList>
    </citation>
    <scope>NUCLEOTIDE SEQUENCE [LARGE SCALE GENOMIC DNA]</scope>
    <source>
        <strain evidence="2 3">NIES-4017</strain>
    </source>
</reference>
<evidence type="ECO:0000256" key="1">
    <source>
        <dbReference type="SAM" id="MobiDB-lite"/>
    </source>
</evidence>
<evidence type="ECO:0000313" key="2">
    <source>
        <dbReference type="EMBL" id="GFR48819.1"/>
    </source>
</evidence>
<keyword evidence="3" id="KW-1185">Reference proteome</keyword>
<evidence type="ECO:0000313" key="3">
    <source>
        <dbReference type="Proteomes" id="UP001054857"/>
    </source>
</evidence>
<name>A0AAD3DXC8_9CHLO</name>
<gene>
    <name evidence="2" type="ORF">Agub_g10771</name>
</gene>
<feature type="region of interest" description="Disordered" evidence="1">
    <location>
        <begin position="514"/>
        <end position="550"/>
    </location>
</feature>
<feature type="compositionally biased region" description="Low complexity" evidence="1">
    <location>
        <begin position="608"/>
        <end position="641"/>
    </location>
</feature>
<dbReference type="Proteomes" id="UP001054857">
    <property type="component" value="Unassembled WGS sequence"/>
</dbReference>
<feature type="compositionally biased region" description="Basic and acidic residues" evidence="1">
    <location>
        <begin position="263"/>
        <end position="274"/>
    </location>
</feature>
<dbReference type="EMBL" id="BMAR01000026">
    <property type="protein sequence ID" value="GFR48819.1"/>
    <property type="molecule type" value="Genomic_DNA"/>
</dbReference>
<feature type="compositionally biased region" description="Low complexity" evidence="1">
    <location>
        <begin position="463"/>
        <end position="479"/>
    </location>
</feature>
<sequence length="653" mass="66964">MAPVMHRLLCCFLPSDNVYKNHQKARDELPATKLLAAAADPNVPLHAYFSLMLQHISDPVALFTHNGTLLANNTASVLLFERMRRAHVGGVDGASASLQFLFATDMEALEEALQAVEAGRTWRGLLHIPTGPDVGSPASPHASLAPCAASATSAGAAHNPALGNSSIHGNSIPYRAFSLPSHGLADSNFGAGYGGGSNHQGCPQAHLHAHSPLQRPSSSTGPLYDGMLVHADTGISYGGAGLSYNPHERRSELLIDVLTGSVHGRDSSVGRCRDGPTSPHNHHLHGHPFHHPHPLPHPQPHPHPQHPHNTHSNAFAAPPSHPDLYNEAPPPGTPPSGAAATPAAADTPAAASVTANASSVSTPGRLAPGSVAATGAAAAAAAAASATRRRRSLDALVGNGDASRNEGAAVHGAWQASLTDLANQGTSVRGAKDGGGRGAGVTSSNRYFLSLDIRGFLRKAEASYPGTSASPATATATLSKRTAGAVTQGRHRSAAAASLPAAAAAPTALGVAEEASCPSHNSPRRSPLSRSGYTRTADTAAAPHGPCNAPDVEAAGADGCPTNGGRAAASGLSRMAPGRLSSRRLAPPTPGAMATEAMQRPPTKHQQHQQQQHSQEPQEPSSEPTPAASLSASQLQLQQQLRQGYTAFTSETT</sequence>
<feature type="region of interest" description="Disordered" evidence="1">
    <location>
        <begin position="263"/>
        <end position="347"/>
    </location>
</feature>
<feature type="compositionally biased region" description="Basic residues" evidence="1">
    <location>
        <begin position="280"/>
        <end position="294"/>
    </location>
</feature>
<accession>A0AAD3DXC8</accession>
<feature type="region of interest" description="Disordered" evidence="1">
    <location>
        <begin position="200"/>
        <end position="221"/>
    </location>
</feature>
<feature type="non-terminal residue" evidence="2">
    <location>
        <position position="653"/>
    </location>
</feature>
<feature type="region of interest" description="Disordered" evidence="1">
    <location>
        <begin position="463"/>
        <end position="491"/>
    </location>
</feature>
<feature type="compositionally biased region" description="Low complexity" evidence="1">
    <location>
        <begin position="335"/>
        <end position="347"/>
    </location>
</feature>
<feature type="compositionally biased region" description="Polar residues" evidence="1">
    <location>
        <begin position="528"/>
        <end position="537"/>
    </location>
</feature>
<protein>
    <submittedName>
        <fullName evidence="2">Uncharacterized protein</fullName>
    </submittedName>
</protein>
<feature type="region of interest" description="Disordered" evidence="1">
    <location>
        <begin position="565"/>
        <end position="653"/>
    </location>
</feature>
<organism evidence="2 3">
    <name type="scientific">Astrephomene gubernaculifera</name>
    <dbReference type="NCBI Taxonomy" id="47775"/>
    <lineage>
        <taxon>Eukaryota</taxon>
        <taxon>Viridiplantae</taxon>
        <taxon>Chlorophyta</taxon>
        <taxon>core chlorophytes</taxon>
        <taxon>Chlorophyceae</taxon>
        <taxon>CS clade</taxon>
        <taxon>Chlamydomonadales</taxon>
        <taxon>Astrephomenaceae</taxon>
        <taxon>Astrephomene</taxon>
    </lineage>
</organism>
<proteinExistence type="predicted"/>
<comment type="caution">
    <text evidence="2">The sequence shown here is derived from an EMBL/GenBank/DDBJ whole genome shotgun (WGS) entry which is preliminary data.</text>
</comment>